<dbReference type="Pfam" id="PF13505">
    <property type="entry name" value="OMP_b-brl"/>
    <property type="match status" value="1"/>
</dbReference>
<evidence type="ECO:0000313" key="5">
    <source>
        <dbReference type="Proteomes" id="UP000076079"/>
    </source>
</evidence>
<dbReference type="SUPFAM" id="SSF56925">
    <property type="entry name" value="OMPA-like"/>
    <property type="match status" value="1"/>
</dbReference>
<name>A0A143PR26_LUTPR</name>
<keyword evidence="1 2" id="KW-0732">Signal</keyword>
<evidence type="ECO:0000259" key="3">
    <source>
        <dbReference type="Pfam" id="PF13505"/>
    </source>
</evidence>
<evidence type="ECO:0000256" key="1">
    <source>
        <dbReference type="ARBA" id="ARBA00022729"/>
    </source>
</evidence>
<dbReference type="EMBL" id="CP015136">
    <property type="protein sequence ID" value="AMY10881.1"/>
    <property type="molecule type" value="Genomic_DNA"/>
</dbReference>
<sequence length="168" mass="17962" precursor="true">MRAHVLVHAALAIVCLILPVHVRAQTSAAIPAVTGTAGHADFLDEGRLGHSTFGGGLEWVLTRHIAVGPEILYMRGPGDDRDMFLVGVARFGILPLRSRVAPFVTAGGGWMIHSDDYAGMSYSSTEGAFILGGGVRINATSHVFIAPEFTIGWEPHVRYSVTVGIRFP</sequence>
<dbReference type="InterPro" id="IPR011250">
    <property type="entry name" value="OMP/PagP_B-barrel"/>
</dbReference>
<feature type="domain" description="Outer membrane protein beta-barrel" evidence="3">
    <location>
        <begin position="11"/>
        <end position="151"/>
    </location>
</feature>
<feature type="chain" id="PRO_5007511830" description="Outer membrane protein beta-barrel domain-containing protein" evidence="2">
    <location>
        <begin position="25"/>
        <end position="168"/>
    </location>
</feature>
<dbReference type="AlphaFoldDB" id="A0A143PR26"/>
<feature type="signal peptide" evidence="2">
    <location>
        <begin position="1"/>
        <end position="24"/>
    </location>
</feature>
<reference evidence="5" key="2">
    <citation type="submission" date="2016-04" db="EMBL/GenBank/DDBJ databases">
        <title>First Complete Genome Sequence of a Subdivision 6 Acidobacterium.</title>
        <authorList>
            <person name="Huang S."/>
            <person name="Vieira S."/>
            <person name="Bunk B."/>
            <person name="Riedel T."/>
            <person name="Sproeer C."/>
            <person name="Overmann J."/>
        </authorList>
    </citation>
    <scope>NUCLEOTIDE SEQUENCE [LARGE SCALE GENOMIC DNA]</scope>
    <source>
        <strain evidence="5">DSM 100886 HEG_-6_39</strain>
    </source>
</reference>
<proteinExistence type="predicted"/>
<dbReference type="InterPro" id="IPR027385">
    <property type="entry name" value="Beta-barrel_OMP"/>
</dbReference>
<accession>A0A143PR26</accession>
<dbReference type="Proteomes" id="UP000076079">
    <property type="component" value="Chromosome"/>
</dbReference>
<organism evidence="4 5">
    <name type="scientific">Luteitalea pratensis</name>
    <dbReference type="NCBI Taxonomy" id="1855912"/>
    <lineage>
        <taxon>Bacteria</taxon>
        <taxon>Pseudomonadati</taxon>
        <taxon>Acidobacteriota</taxon>
        <taxon>Vicinamibacteria</taxon>
        <taxon>Vicinamibacterales</taxon>
        <taxon>Vicinamibacteraceae</taxon>
        <taxon>Luteitalea</taxon>
    </lineage>
</organism>
<protein>
    <recommendedName>
        <fullName evidence="3">Outer membrane protein beta-barrel domain-containing protein</fullName>
    </recommendedName>
</protein>
<reference evidence="4 5" key="1">
    <citation type="journal article" date="2016" name="Genome Announc.">
        <title>First Complete Genome Sequence of a Subdivision 6 Acidobacterium Strain.</title>
        <authorList>
            <person name="Huang S."/>
            <person name="Vieira S."/>
            <person name="Bunk B."/>
            <person name="Riedel T."/>
            <person name="Sproer C."/>
            <person name="Overmann J."/>
        </authorList>
    </citation>
    <scope>NUCLEOTIDE SEQUENCE [LARGE SCALE GENOMIC DNA]</scope>
    <source>
        <strain evidence="5">DSM 100886 HEG_-6_39</strain>
    </source>
</reference>
<dbReference type="RefSeq" id="WP_157899480.1">
    <property type="nucleotide sequence ID" value="NZ_CP015136.1"/>
</dbReference>
<gene>
    <name evidence="4" type="ORF">LuPra_04124</name>
</gene>
<dbReference type="Gene3D" id="2.40.160.20">
    <property type="match status" value="1"/>
</dbReference>
<keyword evidence="5" id="KW-1185">Reference proteome</keyword>
<dbReference type="STRING" id="1855912.LuPra_04124"/>
<evidence type="ECO:0000256" key="2">
    <source>
        <dbReference type="SAM" id="SignalP"/>
    </source>
</evidence>
<evidence type="ECO:0000313" key="4">
    <source>
        <dbReference type="EMBL" id="AMY10881.1"/>
    </source>
</evidence>
<dbReference type="KEGG" id="abac:LuPra_04124"/>